<gene>
    <name evidence="2" type="ORF">DEU29_11815</name>
</gene>
<reference evidence="2 3" key="1">
    <citation type="submission" date="2019-03" db="EMBL/GenBank/DDBJ databases">
        <title>Freshwater and sediment microbial communities from various areas in North America, analyzing microbe dynamics in response to fracking.</title>
        <authorList>
            <person name="Lamendella R."/>
        </authorList>
    </citation>
    <scope>NUCLEOTIDE SEQUENCE [LARGE SCALE GENOMIC DNA]</scope>
    <source>
        <strain evidence="2 3">18_TX</strain>
    </source>
</reference>
<accession>A0A4R6NXV2</accession>
<keyword evidence="1" id="KW-0812">Transmembrane</keyword>
<sequence>MKYNQKRTIFGITLTKRAWNNILIYAVLLLMFLLYYASPRDNGSTSEQTNTEVMGLIPGHLDLQQIIIDDQTLEHSNNDWRCRQPCSLSKQQSENVARTWLSLRMQPTELEPAAKVVDVYLYFGGDQTATVEIYTEPRLLLRLPQQQRVFEPMDVTIESLLGR</sequence>
<comment type="caution">
    <text evidence="2">The sequence shown here is derived from an EMBL/GenBank/DDBJ whole genome shotgun (WGS) entry which is preliminary data.</text>
</comment>
<evidence type="ECO:0000256" key="1">
    <source>
        <dbReference type="SAM" id="Phobius"/>
    </source>
</evidence>
<dbReference type="RefSeq" id="WP_133540470.1">
    <property type="nucleotide sequence ID" value="NZ_SNXI01000018.1"/>
</dbReference>
<keyword evidence="3" id="KW-1185">Reference proteome</keyword>
<dbReference type="EMBL" id="SNXI01000018">
    <property type="protein sequence ID" value="TDP29046.1"/>
    <property type="molecule type" value="Genomic_DNA"/>
</dbReference>
<protein>
    <recommendedName>
        <fullName evidence="4">DUF4340 domain-containing protein</fullName>
    </recommendedName>
</protein>
<feature type="transmembrane region" description="Helical" evidence="1">
    <location>
        <begin position="21"/>
        <end position="38"/>
    </location>
</feature>
<dbReference type="AlphaFoldDB" id="A0A4R6NXV2"/>
<proteinExistence type="predicted"/>
<keyword evidence="1" id="KW-0472">Membrane</keyword>
<dbReference type="OrthoDB" id="5587008at2"/>
<name>A0A4R6NXV2_9GAMM</name>
<organism evidence="2 3">
    <name type="scientific">Idiomarina aquatica</name>
    <dbReference type="NCBI Taxonomy" id="1327752"/>
    <lineage>
        <taxon>Bacteria</taxon>
        <taxon>Pseudomonadati</taxon>
        <taxon>Pseudomonadota</taxon>
        <taxon>Gammaproteobacteria</taxon>
        <taxon>Alteromonadales</taxon>
        <taxon>Idiomarinaceae</taxon>
        <taxon>Idiomarina</taxon>
    </lineage>
</organism>
<keyword evidence="1" id="KW-1133">Transmembrane helix</keyword>
<evidence type="ECO:0008006" key="4">
    <source>
        <dbReference type="Google" id="ProtNLM"/>
    </source>
</evidence>
<evidence type="ECO:0000313" key="2">
    <source>
        <dbReference type="EMBL" id="TDP29046.1"/>
    </source>
</evidence>
<evidence type="ECO:0000313" key="3">
    <source>
        <dbReference type="Proteomes" id="UP000295531"/>
    </source>
</evidence>
<dbReference type="Proteomes" id="UP000295531">
    <property type="component" value="Unassembled WGS sequence"/>
</dbReference>